<evidence type="ECO:0000256" key="4">
    <source>
        <dbReference type="ARBA" id="ARBA00022729"/>
    </source>
</evidence>
<dbReference type="PROSITE" id="PS50268">
    <property type="entry name" value="CADHERIN_2"/>
    <property type="match status" value="2"/>
</dbReference>
<dbReference type="FunFam" id="2.60.40.60:FF:000032">
    <property type="entry name" value="FAT atypical cadherin 1"/>
    <property type="match status" value="1"/>
</dbReference>
<dbReference type="PRINTS" id="PR00205">
    <property type="entry name" value="CADHERIN"/>
</dbReference>
<dbReference type="RefSeq" id="WP_301193361.1">
    <property type="nucleotide sequence ID" value="NZ_JAPDPJ010000263.1"/>
</dbReference>
<dbReference type="PANTHER" id="PTHR24027">
    <property type="entry name" value="CADHERIN-23"/>
    <property type="match status" value="1"/>
</dbReference>
<keyword evidence="2" id="KW-0245">EGF-like domain</keyword>
<dbReference type="InterPro" id="IPR002126">
    <property type="entry name" value="Cadherin-like_dom"/>
</dbReference>
<evidence type="ECO:0000256" key="2">
    <source>
        <dbReference type="ARBA" id="ARBA00022536"/>
    </source>
</evidence>
<evidence type="ECO:0000256" key="9">
    <source>
        <dbReference type="ARBA" id="ARBA00023136"/>
    </source>
</evidence>
<dbReference type="SUPFAM" id="SSF49313">
    <property type="entry name" value="Cadherin-like"/>
    <property type="match status" value="2"/>
</dbReference>
<dbReference type="Proteomes" id="UP001209229">
    <property type="component" value="Unassembled WGS sequence"/>
</dbReference>
<feature type="non-terminal residue" evidence="13">
    <location>
        <position position="1"/>
    </location>
</feature>
<evidence type="ECO:0000259" key="12">
    <source>
        <dbReference type="PROSITE" id="PS50268"/>
    </source>
</evidence>
<dbReference type="GO" id="GO:0045296">
    <property type="term" value="F:cadherin binding"/>
    <property type="evidence" value="ECO:0007669"/>
    <property type="project" value="TreeGrafter"/>
</dbReference>
<dbReference type="Gene3D" id="2.60.40.60">
    <property type="entry name" value="Cadherins"/>
    <property type="match status" value="2"/>
</dbReference>
<dbReference type="AlphaFoldDB" id="A0AAE3MB56"/>
<accession>A0AAE3MB56</accession>
<keyword evidence="3" id="KW-0812">Transmembrane</keyword>
<keyword evidence="6" id="KW-0106">Calcium</keyword>
<evidence type="ECO:0000256" key="8">
    <source>
        <dbReference type="ARBA" id="ARBA00022989"/>
    </source>
</evidence>
<dbReference type="GO" id="GO:0008013">
    <property type="term" value="F:beta-catenin binding"/>
    <property type="evidence" value="ECO:0007669"/>
    <property type="project" value="TreeGrafter"/>
</dbReference>
<evidence type="ECO:0000313" key="14">
    <source>
        <dbReference type="Proteomes" id="UP001209229"/>
    </source>
</evidence>
<dbReference type="GO" id="GO:0007156">
    <property type="term" value="P:homophilic cell adhesion via plasma membrane adhesion molecules"/>
    <property type="evidence" value="ECO:0007669"/>
    <property type="project" value="InterPro"/>
</dbReference>
<dbReference type="GO" id="GO:0005509">
    <property type="term" value="F:calcium ion binding"/>
    <property type="evidence" value="ECO:0007669"/>
    <property type="project" value="InterPro"/>
</dbReference>
<evidence type="ECO:0000313" key="13">
    <source>
        <dbReference type="EMBL" id="MCW3789820.1"/>
    </source>
</evidence>
<reference evidence="13" key="1">
    <citation type="submission" date="2022-10" db="EMBL/GenBank/DDBJ databases">
        <authorList>
            <person name="Yu W.X."/>
        </authorList>
    </citation>
    <scope>NUCLEOTIDE SEQUENCE</scope>
    <source>
        <strain evidence="13">AAT</strain>
    </source>
</reference>
<comment type="subcellular location">
    <subcellularLocation>
        <location evidence="1">Membrane</location>
        <topology evidence="1">Single-pass membrane protein</topology>
    </subcellularLocation>
</comment>
<evidence type="ECO:0000256" key="10">
    <source>
        <dbReference type="ARBA" id="ARBA00023157"/>
    </source>
</evidence>
<evidence type="ECO:0000256" key="7">
    <source>
        <dbReference type="ARBA" id="ARBA00022889"/>
    </source>
</evidence>
<evidence type="ECO:0000256" key="1">
    <source>
        <dbReference type="ARBA" id="ARBA00004167"/>
    </source>
</evidence>
<gene>
    <name evidence="13" type="ORF">OM075_25415</name>
</gene>
<dbReference type="PANTHER" id="PTHR24027:SF438">
    <property type="entry name" value="CADHERIN 23"/>
    <property type="match status" value="1"/>
</dbReference>
<keyword evidence="10" id="KW-1015">Disulfide bond</keyword>
<keyword evidence="14" id="KW-1185">Reference proteome</keyword>
<keyword evidence="9" id="KW-0472">Membrane</keyword>
<dbReference type="CDD" id="cd11304">
    <property type="entry name" value="Cadherin_repeat"/>
    <property type="match status" value="2"/>
</dbReference>
<dbReference type="GO" id="GO:0016342">
    <property type="term" value="C:catenin complex"/>
    <property type="evidence" value="ECO:0007669"/>
    <property type="project" value="TreeGrafter"/>
</dbReference>
<dbReference type="InterPro" id="IPR015919">
    <property type="entry name" value="Cadherin-like_sf"/>
</dbReference>
<feature type="domain" description="Cadherin" evidence="12">
    <location>
        <begin position="15"/>
        <end position="121"/>
    </location>
</feature>
<keyword evidence="5" id="KW-0677">Repeat</keyword>
<feature type="domain" description="Cadherin" evidence="12">
    <location>
        <begin position="120"/>
        <end position="202"/>
    </location>
</feature>
<comment type="caution">
    <text evidence="13">The sequence shown here is derived from an EMBL/GenBank/DDBJ whole genome shotgun (WGS) entry which is preliminary data.</text>
</comment>
<dbReference type="Pfam" id="PF00028">
    <property type="entry name" value="Cadherin"/>
    <property type="match status" value="2"/>
</dbReference>
<evidence type="ECO:0000256" key="5">
    <source>
        <dbReference type="ARBA" id="ARBA00022737"/>
    </source>
</evidence>
<dbReference type="InterPro" id="IPR039808">
    <property type="entry name" value="Cadherin"/>
</dbReference>
<keyword evidence="4" id="KW-0732">Signal</keyword>
<dbReference type="EMBL" id="JAPDPJ010000263">
    <property type="protein sequence ID" value="MCW3789820.1"/>
    <property type="molecule type" value="Genomic_DNA"/>
</dbReference>
<keyword evidence="8" id="KW-1133">Transmembrane helix</keyword>
<evidence type="ECO:0000256" key="6">
    <source>
        <dbReference type="ARBA" id="ARBA00022837"/>
    </source>
</evidence>
<feature type="non-terminal residue" evidence="13">
    <location>
        <position position="202"/>
    </location>
</feature>
<sequence length="202" mass="20494">TVSITVTNVNDNSPVISNASATIAENASNNSAVVNIDDDNTSSDLDADGETISYSITAGNGDGIFGINSSTGAITVVNNSKLDYETTTSYSLTVQATDGTNTDNATVSISVTNVNDNSPVISNASATIAENASNNSAVVNIDDDNTSSDLDADGETISYSITAGNGDGIFGINSSTGAITVVNNSKLDYETTTSYSLTVEAT</sequence>
<evidence type="ECO:0000256" key="3">
    <source>
        <dbReference type="ARBA" id="ARBA00022692"/>
    </source>
</evidence>
<organism evidence="13 14">
    <name type="scientific">Plebeiibacterium sediminum</name>
    <dbReference type="NCBI Taxonomy" id="2992112"/>
    <lineage>
        <taxon>Bacteria</taxon>
        <taxon>Pseudomonadati</taxon>
        <taxon>Bacteroidota</taxon>
        <taxon>Bacteroidia</taxon>
        <taxon>Marinilabiliales</taxon>
        <taxon>Marinilabiliaceae</taxon>
        <taxon>Plebeiibacterium</taxon>
    </lineage>
</organism>
<dbReference type="SMART" id="SM00112">
    <property type="entry name" value="CA"/>
    <property type="match status" value="1"/>
</dbReference>
<dbReference type="GO" id="GO:0016477">
    <property type="term" value="P:cell migration"/>
    <property type="evidence" value="ECO:0007669"/>
    <property type="project" value="TreeGrafter"/>
</dbReference>
<protein>
    <submittedName>
        <fullName evidence="13">Cadherin repeat domain-containing protein</fullName>
    </submittedName>
</protein>
<evidence type="ECO:0000256" key="11">
    <source>
        <dbReference type="ARBA" id="ARBA00023180"/>
    </source>
</evidence>
<name>A0AAE3MB56_9BACT</name>
<keyword evidence="11" id="KW-0325">Glycoprotein</keyword>
<keyword evidence="7" id="KW-0130">Cell adhesion</keyword>
<proteinExistence type="predicted"/>